<dbReference type="Proteomes" id="UP001187682">
    <property type="component" value="Unassembled WGS sequence"/>
</dbReference>
<proteinExistence type="inferred from homology"/>
<name>A0AAE8MR76_9PEZI</name>
<feature type="transmembrane region" description="Helical" evidence="6">
    <location>
        <begin position="59"/>
        <end position="76"/>
    </location>
</feature>
<evidence type="ECO:0000313" key="8">
    <source>
        <dbReference type="Proteomes" id="UP001187682"/>
    </source>
</evidence>
<evidence type="ECO:0000256" key="5">
    <source>
        <dbReference type="ARBA" id="ARBA00023136"/>
    </source>
</evidence>
<evidence type="ECO:0000256" key="1">
    <source>
        <dbReference type="ARBA" id="ARBA00004141"/>
    </source>
</evidence>
<dbReference type="GO" id="GO:0071786">
    <property type="term" value="P:endoplasmic reticulum tubular network organization"/>
    <property type="evidence" value="ECO:0007669"/>
    <property type="project" value="TreeGrafter"/>
</dbReference>
<keyword evidence="8" id="KW-1185">Reference proteome</keyword>
<organism evidence="7 8">
    <name type="scientific">Cephalotrichum gorgonifer</name>
    <dbReference type="NCBI Taxonomy" id="2041049"/>
    <lineage>
        <taxon>Eukaryota</taxon>
        <taxon>Fungi</taxon>
        <taxon>Dikarya</taxon>
        <taxon>Ascomycota</taxon>
        <taxon>Pezizomycotina</taxon>
        <taxon>Sordariomycetes</taxon>
        <taxon>Hypocreomycetidae</taxon>
        <taxon>Microascales</taxon>
        <taxon>Microascaceae</taxon>
        <taxon>Cephalotrichum</taxon>
    </lineage>
</organism>
<dbReference type="InterPro" id="IPR051645">
    <property type="entry name" value="PER33/POM33_regulator"/>
</dbReference>
<evidence type="ECO:0000256" key="2">
    <source>
        <dbReference type="ARBA" id="ARBA00007322"/>
    </source>
</evidence>
<comment type="subcellular location">
    <subcellularLocation>
        <location evidence="1">Membrane</location>
        <topology evidence="1">Multi-pass membrane protein</topology>
    </subcellularLocation>
</comment>
<dbReference type="GO" id="GO:0016020">
    <property type="term" value="C:membrane"/>
    <property type="evidence" value="ECO:0007669"/>
    <property type="project" value="UniProtKB-SubCell"/>
</dbReference>
<keyword evidence="5 6" id="KW-0472">Membrane</keyword>
<keyword evidence="3 6" id="KW-0812">Transmembrane</keyword>
<accession>A0AAE8MR76</accession>
<evidence type="ECO:0000313" key="7">
    <source>
        <dbReference type="EMBL" id="SPN98437.1"/>
    </source>
</evidence>
<reference evidence="7" key="1">
    <citation type="submission" date="2018-03" db="EMBL/GenBank/DDBJ databases">
        <authorList>
            <person name="Guldener U."/>
        </authorList>
    </citation>
    <scope>NUCLEOTIDE SEQUENCE</scope>
</reference>
<dbReference type="AlphaFoldDB" id="A0AAE8MR76"/>
<comment type="similarity">
    <text evidence="2">Belongs to the PER33/POM33 family.</text>
</comment>
<dbReference type="InterPro" id="IPR005344">
    <property type="entry name" value="TMEM33/Pom33"/>
</dbReference>
<comment type="caution">
    <text evidence="7">The sequence shown here is derived from an EMBL/GenBank/DDBJ whole genome shotgun (WGS) entry which is preliminary data.</text>
</comment>
<feature type="transmembrane region" description="Helical" evidence="6">
    <location>
        <begin position="21"/>
        <end position="39"/>
    </location>
</feature>
<dbReference type="PANTHER" id="PTHR12703">
    <property type="entry name" value="TRANSMEMBRANE PROTEIN 33"/>
    <property type="match status" value="1"/>
</dbReference>
<dbReference type="PANTHER" id="PTHR12703:SF4">
    <property type="entry name" value="TRANSMEMBRANE PROTEIN 33"/>
    <property type="match status" value="1"/>
</dbReference>
<dbReference type="GO" id="GO:0005783">
    <property type="term" value="C:endoplasmic reticulum"/>
    <property type="evidence" value="ECO:0007669"/>
    <property type="project" value="TreeGrafter"/>
</dbReference>
<evidence type="ECO:0000256" key="3">
    <source>
        <dbReference type="ARBA" id="ARBA00022692"/>
    </source>
</evidence>
<sequence>MAPPNPELPLQERLIALAKTLQFGWFVGHVLLILSTFRYSLSWLRFNYYGTMAVFSYRFAFLAAATTYGIVVYKTFRARAKAGAKNPGLIGLAADENVQYLGMAILWLFSPQYPLALLPYCVYSIFHTLTYSRANLIPVLQPPKPVSSSTSPGGSKTQYAPNPIADKIGVFVRTYYDDSMAVVSSLEILLWLRILLSAIFFQRRSWILIVVYTAFLRSRFAQSTHVQHSFRHLESRIDGLIGSQGTPPAARQVWEQVKGGVRQFYTATDVSKYLNGGAAAPKKAS</sequence>
<keyword evidence="4 6" id="KW-1133">Transmembrane helix</keyword>
<evidence type="ECO:0000256" key="6">
    <source>
        <dbReference type="SAM" id="Phobius"/>
    </source>
</evidence>
<protein>
    <submittedName>
        <fullName evidence="7">Related to uncharacterized integral membrane protein</fullName>
    </submittedName>
</protein>
<evidence type="ECO:0000256" key="4">
    <source>
        <dbReference type="ARBA" id="ARBA00022989"/>
    </source>
</evidence>
<dbReference type="EMBL" id="ONZQ02000002">
    <property type="protein sequence ID" value="SPN98437.1"/>
    <property type="molecule type" value="Genomic_DNA"/>
</dbReference>
<dbReference type="Pfam" id="PF03661">
    <property type="entry name" value="TMEM33_Pom33"/>
    <property type="match status" value="1"/>
</dbReference>
<dbReference type="GO" id="GO:0061024">
    <property type="term" value="P:membrane organization"/>
    <property type="evidence" value="ECO:0007669"/>
    <property type="project" value="TreeGrafter"/>
</dbReference>
<gene>
    <name evidence="7" type="ORF">DNG_01481</name>
</gene>